<accession>A0A9Q8LB63</accession>
<proteinExistence type="predicted"/>
<sequence length="443" mass="48180">MAKYKHVRTRGKPRISVLRSNLATTNWSLCPSTEDDIEPFLAATAAALESEPAEHFSRLTIAPLDNKLGSCTAVIPVLDPLAGKSATKSEQKLLVFLQEAGVLSPAAGLEELSQWGQANELPYRNDLRREARGLYSNEVTKEILPGVSVTVTQYEGSLAHAAAQAVPPSIAGGSGALEPLGKNEQKFLRHLKQTRALPQTATAAGLHLWCRSRGLYRRVDVQCAAKAFQKANVSSIPQQQMGAQATIHHGKSARVEKDTARKADNSAAGTGTHRLNADDLLAWLQRGGSMTGSGTGNTMSLPRPDPKMESTSRASIRQHTSMFSPEQKVNIAIPGLAERLTERAGFHAMASEQPRNSNEDAKDQHGLTAINVNHSTGASIHDATQVVGQEEFRRRTDEEQLQSLKRRSLIAQNANSEDLWRWKVTDVATGEAWREALKRGVSE</sequence>
<evidence type="ECO:0000313" key="2">
    <source>
        <dbReference type="EMBL" id="UJO14179.1"/>
    </source>
</evidence>
<gene>
    <name evidence="2" type="ORF">CLAFUR5_03212</name>
</gene>
<dbReference type="RefSeq" id="XP_047758545.1">
    <property type="nucleotide sequence ID" value="XM_047902360.1"/>
</dbReference>
<dbReference type="EMBL" id="CP090164">
    <property type="protein sequence ID" value="UJO14179.1"/>
    <property type="molecule type" value="Genomic_DNA"/>
</dbReference>
<name>A0A9Q8LB63_PASFU</name>
<reference evidence="2" key="1">
    <citation type="submission" date="2021-12" db="EMBL/GenBank/DDBJ databases">
        <authorList>
            <person name="Zaccaron A."/>
            <person name="Stergiopoulos I."/>
        </authorList>
    </citation>
    <scope>NUCLEOTIDE SEQUENCE</scope>
    <source>
        <strain evidence="2">Race5_Kim</strain>
    </source>
</reference>
<feature type="region of interest" description="Disordered" evidence="1">
    <location>
        <begin position="288"/>
        <end position="309"/>
    </location>
</feature>
<evidence type="ECO:0000256" key="1">
    <source>
        <dbReference type="SAM" id="MobiDB-lite"/>
    </source>
</evidence>
<protein>
    <submittedName>
        <fullName evidence="2">Uncharacterized protein</fullName>
    </submittedName>
</protein>
<dbReference type="GeneID" id="71983090"/>
<organism evidence="2 3">
    <name type="scientific">Passalora fulva</name>
    <name type="common">Tomato leaf mold</name>
    <name type="synonym">Cladosporium fulvum</name>
    <dbReference type="NCBI Taxonomy" id="5499"/>
    <lineage>
        <taxon>Eukaryota</taxon>
        <taxon>Fungi</taxon>
        <taxon>Dikarya</taxon>
        <taxon>Ascomycota</taxon>
        <taxon>Pezizomycotina</taxon>
        <taxon>Dothideomycetes</taxon>
        <taxon>Dothideomycetidae</taxon>
        <taxon>Mycosphaerellales</taxon>
        <taxon>Mycosphaerellaceae</taxon>
        <taxon>Fulvia</taxon>
    </lineage>
</organism>
<reference evidence="2" key="2">
    <citation type="journal article" date="2022" name="Microb. Genom.">
        <title>A chromosome-scale genome assembly of the tomato pathogen Cladosporium fulvum reveals a compartmentalized genome architecture and the presence of a dispensable chromosome.</title>
        <authorList>
            <person name="Zaccaron A.Z."/>
            <person name="Chen L.H."/>
            <person name="Samaras A."/>
            <person name="Stergiopoulos I."/>
        </authorList>
    </citation>
    <scope>NUCLEOTIDE SEQUENCE</scope>
    <source>
        <strain evidence="2">Race5_Kim</strain>
    </source>
</reference>
<dbReference type="AlphaFoldDB" id="A0A9Q8LB63"/>
<evidence type="ECO:0000313" key="3">
    <source>
        <dbReference type="Proteomes" id="UP000756132"/>
    </source>
</evidence>
<dbReference type="KEGG" id="ffu:CLAFUR5_03212"/>
<dbReference type="Proteomes" id="UP000756132">
    <property type="component" value="Chromosome 2"/>
</dbReference>
<keyword evidence="3" id="KW-1185">Reference proteome</keyword>